<dbReference type="Gene3D" id="2.60.40.790">
    <property type="match status" value="1"/>
</dbReference>
<dbReference type="InterPro" id="IPR008978">
    <property type="entry name" value="HSP20-like_chaperone"/>
</dbReference>
<accession>A0A5S6R270</accession>
<evidence type="ECO:0000256" key="1">
    <source>
        <dbReference type="SAM" id="MobiDB-lite"/>
    </source>
</evidence>
<name>A0A5S6R270_TRIMR</name>
<reference evidence="3" key="1">
    <citation type="submission" date="2019-12" db="UniProtKB">
        <authorList>
            <consortium name="WormBaseParasite"/>
        </authorList>
    </citation>
    <scope>IDENTIFICATION</scope>
</reference>
<dbReference type="WBParaSite" id="TMUE_3000013746.1">
    <property type="protein sequence ID" value="TMUE_3000013746.1"/>
    <property type="gene ID" value="WBGene00290211"/>
</dbReference>
<sequence>MEKTAQNEKGGGQRWAGFDELWQKYVQAEKRKDSQSKQQLERLRLKQYRWMQKKRSESQRASEREKMQISVKGQSKKTLPTNRFCYDVEDRSTIKVWRVQIRLQNFELKDINVTSDGKKAIIKAEKKDKEGKIIRTYSWNFKPYPWTSLPNLAATWNQKKHLLVIEAPKTNVVSLQTCGR</sequence>
<organism evidence="2 3">
    <name type="scientific">Trichuris muris</name>
    <name type="common">Mouse whipworm</name>
    <dbReference type="NCBI Taxonomy" id="70415"/>
    <lineage>
        <taxon>Eukaryota</taxon>
        <taxon>Metazoa</taxon>
        <taxon>Ecdysozoa</taxon>
        <taxon>Nematoda</taxon>
        <taxon>Enoplea</taxon>
        <taxon>Dorylaimia</taxon>
        <taxon>Trichinellida</taxon>
        <taxon>Trichuridae</taxon>
        <taxon>Trichuris</taxon>
    </lineage>
</organism>
<keyword evidence="2" id="KW-1185">Reference proteome</keyword>
<feature type="compositionally biased region" description="Basic and acidic residues" evidence="1">
    <location>
        <begin position="54"/>
        <end position="67"/>
    </location>
</feature>
<dbReference type="AlphaFoldDB" id="A0A5S6R270"/>
<feature type="region of interest" description="Disordered" evidence="1">
    <location>
        <begin position="51"/>
        <end position="73"/>
    </location>
</feature>
<evidence type="ECO:0000313" key="3">
    <source>
        <dbReference type="WBParaSite" id="TMUE_3000013746.1"/>
    </source>
</evidence>
<protein>
    <submittedName>
        <fullName evidence="3">SHSP domain-containing protein</fullName>
    </submittedName>
</protein>
<evidence type="ECO:0000313" key="2">
    <source>
        <dbReference type="Proteomes" id="UP000046395"/>
    </source>
</evidence>
<dbReference type="Proteomes" id="UP000046395">
    <property type="component" value="Unassembled WGS sequence"/>
</dbReference>
<proteinExistence type="predicted"/>